<protein>
    <submittedName>
        <fullName evidence="2">Uncharacterized protein</fullName>
    </submittedName>
</protein>
<sequence length="106" mass="11728">MLVDGYWDACSSQRMEVDGLGMTVMAARMLATAEEMVATSKPIGSAWENYRSRKRGRREGEGAKEGMESHGRKNKASSSRGIQREEIRGGEEAISILPSFENAWSN</sequence>
<dbReference type="EMBL" id="JAJFAZ020000006">
    <property type="protein sequence ID" value="KAI5322748.1"/>
    <property type="molecule type" value="Genomic_DNA"/>
</dbReference>
<dbReference type="Proteomes" id="UP001054821">
    <property type="component" value="Chromosome 6"/>
</dbReference>
<evidence type="ECO:0000313" key="2">
    <source>
        <dbReference type="EMBL" id="KAI5322748.1"/>
    </source>
</evidence>
<reference evidence="2 3" key="1">
    <citation type="journal article" date="2022" name="G3 (Bethesda)">
        <title>Whole-genome sequence and methylome profiling of the almond [Prunus dulcis (Mill.) D.A. Webb] cultivar 'Nonpareil'.</title>
        <authorList>
            <person name="D'Amico-Willman K.M."/>
            <person name="Ouma W.Z."/>
            <person name="Meulia T."/>
            <person name="Sideli G.M."/>
            <person name="Gradziel T.M."/>
            <person name="Fresnedo-Ramirez J."/>
        </authorList>
    </citation>
    <scope>NUCLEOTIDE SEQUENCE [LARGE SCALE GENOMIC DNA]</scope>
    <source>
        <strain evidence="2">Clone GOH B32 T37-40</strain>
    </source>
</reference>
<gene>
    <name evidence="2" type="ORF">L3X38_031820</name>
</gene>
<dbReference type="AlphaFoldDB" id="A0AAD4YVZ9"/>
<accession>A0AAD4YVZ9</accession>
<feature type="region of interest" description="Disordered" evidence="1">
    <location>
        <begin position="48"/>
        <end position="89"/>
    </location>
</feature>
<organism evidence="2 3">
    <name type="scientific">Prunus dulcis</name>
    <name type="common">Almond</name>
    <name type="synonym">Amygdalus dulcis</name>
    <dbReference type="NCBI Taxonomy" id="3755"/>
    <lineage>
        <taxon>Eukaryota</taxon>
        <taxon>Viridiplantae</taxon>
        <taxon>Streptophyta</taxon>
        <taxon>Embryophyta</taxon>
        <taxon>Tracheophyta</taxon>
        <taxon>Spermatophyta</taxon>
        <taxon>Magnoliopsida</taxon>
        <taxon>eudicotyledons</taxon>
        <taxon>Gunneridae</taxon>
        <taxon>Pentapetalae</taxon>
        <taxon>rosids</taxon>
        <taxon>fabids</taxon>
        <taxon>Rosales</taxon>
        <taxon>Rosaceae</taxon>
        <taxon>Amygdaloideae</taxon>
        <taxon>Amygdaleae</taxon>
        <taxon>Prunus</taxon>
    </lineage>
</organism>
<proteinExistence type="predicted"/>
<evidence type="ECO:0000313" key="3">
    <source>
        <dbReference type="Proteomes" id="UP001054821"/>
    </source>
</evidence>
<name>A0AAD4YVZ9_PRUDU</name>
<comment type="caution">
    <text evidence="2">The sequence shown here is derived from an EMBL/GenBank/DDBJ whole genome shotgun (WGS) entry which is preliminary data.</text>
</comment>
<evidence type="ECO:0000256" key="1">
    <source>
        <dbReference type="SAM" id="MobiDB-lite"/>
    </source>
</evidence>
<keyword evidence="3" id="KW-1185">Reference proteome</keyword>
<feature type="compositionally biased region" description="Basic and acidic residues" evidence="1">
    <location>
        <begin position="58"/>
        <end position="71"/>
    </location>
</feature>